<dbReference type="Proteomes" id="UP000250235">
    <property type="component" value="Unassembled WGS sequence"/>
</dbReference>
<keyword evidence="3" id="KW-1185">Reference proteome</keyword>
<feature type="domain" description="Reverse transcriptase Ty1/copia-type" evidence="1">
    <location>
        <begin position="65"/>
        <end position="310"/>
    </location>
</feature>
<dbReference type="SUPFAM" id="SSF56672">
    <property type="entry name" value="DNA/RNA polymerases"/>
    <property type="match status" value="1"/>
</dbReference>
<name>A0A2Z7CMJ8_9LAMI</name>
<dbReference type="EMBL" id="KQ995778">
    <property type="protein sequence ID" value="KZV45824.1"/>
    <property type="molecule type" value="Genomic_DNA"/>
</dbReference>
<reference evidence="2 3" key="1">
    <citation type="journal article" date="2015" name="Proc. Natl. Acad. Sci. U.S.A.">
        <title>The resurrection genome of Boea hygrometrica: A blueprint for survival of dehydration.</title>
        <authorList>
            <person name="Xiao L."/>
            <person name="Yang G."/>
            <person name="Zhang L."/>
            <person name="Yang X."/>
            <person name="Zhao S."/>
            <person name="Ji Z."/>
            <person name="Zhou Q."/>
            <person name="Hu M."/>
            <person name="Wang Y."/>
            <person name="Chen M."/>
            <person name="Xu Y."/>
            <person name="Jin H."/>
            <person name="Xiao X."/>
            <person name="Hu G."/>
            <person name="Bao F."/>
            <person name="Hu Y."/>
            <person name="Wan P."/>
            <person name="Li L."/>
            <person name="Deng X."/>
            <person name="Kuang T."/>
            <person name="Xiang C."/>
            <person name="Zhu J.K."/>
            <person name="Oliver M.J."/>
            <person name="He Y."/>
        </authorList>
    </citation>
    <scope>NUCLEOTIDE SEQUENCE [LARGE SCALE GENOMIC DNA]</scope>
    <source>
        <strain evidence="3">cv. XS01</strain>
    </source>
</reference>
<evidence type="ECO:0000259" key="1">
    <source>
        <dbReference type="Pfam" id="PF07727"/>
    </source>
</evidence>
<evidence type="ECO:0000313" key="2">
    <source>
        <dbReference type="EMBL" id="KZV45824.1"/>
    </source>
</evidence>
<sequence length="348" mass="40240">MSLRRSTRERRNALPDDYIVFLQEHEADIGWMEDDPITLHQAMKSSNSLKWTDAMNDEIKSMMDNDVWDLVTLPKGAKPIGCKWIFKTKRDSKGNVERFKARLVAKGFTQKEGIDYKETFSPVSSKDSFRIIMALVAHFDLELHQMDVKTAVLNGDIDETIYMRQPEGFVSGDPDNMVCKLKKYIYGLKQTSRQWYFKFHQVIISFGFEMNIVDDCVYHKFSGRKHIFLVLYVDDILLASNDIELLHDTKRFLSKHFEMKDLGDASFVLGIQIHRARSRGILGLSQKNYIEKVLKRYGMHDCKPGDTPVAKGDKFSLNQCPKNDFEKKEIEKIPYASAVEFCHGTAHC</sequence>
<dbReference type="InterPro" id="IPR043502">
    <property type="entry name" value="DNA/RNA_pol_sf"/>
</dbReference>
<dbReference type="PANTHER" id="PTHR43383:SF2">
    <property type="entry name" value="AMIDOHYDROLASE 2 FAMILY PROTEIN"/>
    <property type="match status" value="1"/>
</dbReference>
<gene>
    <name evidence="2" type="ORF">F511_39027</name>
</gene>
<dbReference type="AlphaFoldDB" id="A0A2Z7CMJ8"/>
<proteinExistence type="predicted"/>
<dbReference type="OrthoDB" id="1433833at2759"/>
<evidence type="ECO:0000313" key="3">
    <source>
        <dbReference type="Proteomes" id="UP000250235"/>
    </source>
</evidence>
<protein>
    <recommendedName>
        <fullName evidence="1">Reverse transcriptase Ty1/copia-type domain-containing protein</fullName>
    </recommendedName>
</protein>
<organism evidence="2 3">
    <name type="scientific">Dorcoceras hygrometricum</name>
    <dbReference type="NCBI Taxonomy" id="472368"/>
    <lineage>
        <taxon>Eukaryota</taxon>
        <taxon>Viridiplantae</taxon>
        <taxon>Streptophyta</taxon>
        <taxon>Embryophyta</taxon>
        <taxon>Tracheophyta</taxon>
        <taxon>Spermatophyta</taxon>
        <taxon>Magnoliopsida</taxon>
        <taxon>eudicotyledons</taxon>
        <taxon>Gunneridae</taxon>
        <taxon>Pentapetalae</taxon>
        <taxon>asterids</taxon>
        <taxon>lamiids</taxon>
        <taxon>Lamiales</taxon>
        <taxon>Gesneriaceae</taxon>
        <taxon>Didymocarpoideae</taxon>
        <taxon>Trichosporeae</taxon>
        <taxon>Loxocarpinae</taxon>
        <taxon>Dorcoceras</taxon>
    </lineage>
</organism>
<accession>A0A2Z7CMJ8</accession>
<dbReference type="InterPro" id="IPR013103">
    <property type="entry name" value="RVT_2"/>
</dbReference>
<dbReference type="Pfam" id="PF07727">
    <property type="entry name" value="RVT_2"/>
    <property type="match status" value="1"/>
</dbReference>
<dbReference type="PANTHER" id="PTHR43383">
    <property type="entry name" value="NODULIN 6"/>
    <property type="match status" value="1"/>
</dbReference>